<dbReference type="OrthoDB" id="7785529at2759"/>
<dbReference type="IntAct" id="Q23672">
    <property type="interactions" value="1"/>
</dbReference>
<dbReference type="FunCoup" id="Q23672">
    <property type="interactions" value="9"/>
</dbReference>
<dbReference type="InterPro" id="IPR011022">
    <property type="entry name" value="Arrestin_C-like"/>
</dbReference>
<dbReference type="InterPro" id="IPR014756">
    <property type="entry name" value="Ig_E-set"/>
</dbReference>
<keyword evidence="4" id="KW-1185">Reference proteome</keyword>
<dbReference type="KEGG" id="cel:CELE_ZK938.2"/>
<dbReference type="Bgee" id="WBGene00014159">
    <property type="expression patterns" value="Expressed in pharyngeal muscle cell (C elegans) and 3 other cell types or tissues"/>
</dbReference>
<dbReference type="AlphaFoldDB" id="Q23672"/>
<dbReference type="SMART" id="SM01017">
    <property type="entry name" value="Arrestin_C"/>
    <property type="match status" value="1"/>
</dbReference>
<evidence type="ECO:0000313" key="3">
    <source>
        <dbReference type="EMBL" id="CAA90142.1"/>
    </source>
</evidence>
<reference evidence="3 4" key="1">
    <citation type="journal article" date="1998" name="Science">
        <title>Genome sequence of the nematode C. elegans: a platform for investigating biology.</title>
        <authorList>
            <consortium name="The C. elegans sequencing consortium"/>
            <person name="Sulson J.E."/>
            <person name="Waterston R."/>
        </authorList>
    </citation>
    <scope>NUCLEOTIDE SEQUENCE [LARGE SCALE GENOMIC DNA]</scope>
    <source>
        <strain evidence="3 4">Bristol N2</strain>
    </source>
</reference>
<gene>
    <name evidence="3 5" type="primary">arrd-4</name>
    <name evidence="3" type="ORF">CELE_ZK938.2</name>
    <name evidence="5" type="ORF">ZK938.2</name>
</gene>
<dbReference type="PANTHER" id="PTHR11188:SF7">
    <property type="entry name" value="ARRESTIN C-TERMINAL-LIKE DOMAIN-CONTAINING PROTEIN-RELATED"/>
    <property type="match status" value="1"/>
</dbReference>
<dbReference type="SUPFAM" id="SSF81296">
    <property type="entry name" value="E set domains"/>
    <property type="match status" value="2"/>
</dbReference>
<dbReference type="GO" id="GO:0005737">
    <property type="term" value="C:cytoplasm"/>
    <property type="evidence" value="ECO:0000318"/>
    <property type="project" value="GO_Central"/>
</dbReference>
<dbReference type="GO" id="GO:0015031">
    <property type="term" value="P:protein transport"/>
    <property type="evidence" value="ECO:0000318"/>
    <property type="project" value="GO_Central"/>
</dbReference>
<protein>
    <submittedName>
        <fullName evidence="3">Arrestin C-terminal-like domain-containing protein</fullName>
    </submittedName>
</protein>
<dbReference type="PhylomeDB" id="Q23672"/>
<dbReference type="RefSeq" id="NP_496120.1">
    <property type="nucleotide sequence ID" value="NM_063719.4"/>
</dbReference>
<dbReference type="PIR" id="T28110">
    <property type="entry name" value="T28110"/>
</dbReference>
<dbReference type="InterPro" id="IPR050357">
    <property type="entry name" value="Arrestin_domain-protein"/>
</dbReference>
<accession>Q23672</accession>
<comment type="similarity">
    <text evidence="1">Belongs to the arrestin family.</text>
</comment>
<dbReference type="InParanoid" id="Q23672"/>
<dbReference type="Pfam" id="PF00339">
    <property type="entry name" value="Arrestin_N"/>
    <property type="match status" value="1"/>
</dbReference>
<dbReference type="Gene3D" id="2.60.40.640">
    <property type="match status" value="2"/>
</dbReference>
<sequence>MLSPLPQVDISFDKQSEPYYPGDTVKGTVVLTNKTPLDARCVTIKCRGKSETYLINWTDLYCKKDLFRKSEMVWVSKDGQNKMPEGGYIWTFEIKLPIDCPPTHEGYAGGTNYKVKVEIDRPWKCNIREEKEIMVTRKLDIEKKWDQDGYTFTSNLRSGIFSSNGPISLKVSVPTLVFRQGQTAEFHFEVKNHSSSTINEIFIKFGKQVHYHSRNQLTPCRKFDSHSCPLSVYHQTNSSNCIGEATALKVNVAPYSTKSIILPFTIPEEAKTPSFSTGLVNFGYFMEFGIVTKLIVQPRMRATIYVGEMPVDNVTGKDDEKLKKIKQILESSGAPPAYSE</sequence>
<proteinExistence type="inferred from homology"/>
<dbReference type="Proteomes" id="UP000001940">
    <property type="component" value="Chromosome II"/>
</dbReference>
<dbReference type="WormBase" id="ZK938.2">
    <property type="protein sequence ID" value="CE02397"/>
    <property type="gene ID" value="WBGene00014159"/>
    <property type="gene designation" value="arrd-4"/>
</dbReference>
<dbReference type="SMR" id="Q23672"/>
<feature type="domain" description="Arrestin C-terminal-like" evidence="2">
    <location>
        <begin position="163"/>
        <end position="311"/>
    </location>
</feature>
<evidence type="ECO:0000259" key="2">
    <source>
        <dbReference type="SMART" id="SM01017"/>
    </source>
</evidence>
<dbReference type="CTD" id="174540"/>
<dbReference type="HOGENOM" id="CLU_039221_0_0_1"/>
<evidence type="ECO:0000313" key="5">
    <source>
        <dbReference type="WormBase" id="ZK938.2"/>
    </source>
</evidence>
<dbReference type="DIP" id="DIP-26389N"/>
<dbReference type="InterPro" id="IPR011021">
    <property type="entry name" value="Arrestin-like_N"/>
</dbReference>
<dbReference type="GeneID" id="174540"/>
<organism evidence="3 4">
    <name type="scientific">Caenorhabditis elegans</name>
    <dbReference type="NCBI Taxonomy" id="6239"/>
    <lineage>
        <taxon>Eukaryota</taxon>
        <taxon>Metazoa</taxon>
        <taxon>Ecdysozoa</taxon>
        <taxon>Nematoda</taxon>
        <taxon>Chromadorea</taxon>
        <taxon>Rhabditida</taxon>
        <taxon>Rhabditina</taxon>
        <taxon>Rhabditomorpha</taxon>
        <taxon>Rhabditoidea</taxon>
        <taxon>Rhabditidae</taxon>
        <taxon>Peloderinae</taxon>
        <taxon>Caenorhabditis</taxon>
    </lineage>
</organism>
<dbReference type="UCSC" id="ZK938.2">
    <property type="organism name" value="c. elegans"/>
</dbReference>
<dbReference type="InterPro" id="IPR014752">
    <property type="entry name" value="Arrestin-like_C"/>
</dbReference>
<dbReference type="Pfam" id="PF02752">
    <property type="entry name" value="Arrestin_C"/>
    <property type="match status" value="1"/>
</dbReference>
<dbReference type="STRING" id="6239.ZK938.2.1"/>
<dbReference type="AGR" id="WB:WBGene00014159"/>
<dbReference type="EMBL" id="BX284602">
    <property type="protein sequence ID" value="CAA90142.1"/>
    <property type="molecule type" value="Genomic_DNA"/>
</dbReference>
<dbReference type="PANTHER" id="PTHR11188">
    <property type="entry name" value="ARRESTIN DOMAIN CONTAINING PROTEIN"/>
    <property type="match status" value="1"/>
</dbReference>
<name>Q23672_CAEEL</name>
<dbReference type="PaxDb" id="6239-ZK938.2"/>
<evidence type="ECO:0000313" key="4">
    <source>
        <dbReference type="Proteomes" id="UP000001940"/>
    </source>
</evidence>
<evidence type="ECO:0000256" key="1">
    <source>
        <dbReference type="ARBA" id="ARBA00005298"/>
    </source>
</evidence>
<dbReference type="eggNOG" id="KOG3780">
    <property type="taxonomic scope" value="Eukaryota"/>
</dbReference>
<dbReference type="OMA" id="EFGFRSK"/>